<dbReference type="PANTHER" id="PTHR30093">
    <property type="entry name" value="GENERAL SECRETION PATHWAY PROTEIN G"/>
    <property type="match status" value="1"/>
</dbReference>
<dbReference type="SUPFAM" id="SSF54523">
    <property type="entry name" value="Pili subunits"/>
    <property type="match status" value="1"/>
</dbReference>
<dbReference type="RefSeq" id="WP_062498292.1">
    <property type="nucleotide sequence ID" value="NZ_MXAN01000019.1"/>
</dbReference>
<proteinExistence type="predicted"/>
<keyword evidence="1" id="KW-0472">Membrane</keyword>
<reference evidence="3" key="1">
    <citation type="submission" date="2017-03" db="EMBL/GenBank/DDBJ databases">
        <title>Draft genome sequence of Moraxella equi CCUG 4950T type strain.</title>
        <authorList>
            <person name="Salva-Serra F."/>
            <person name="Engstrom-Jakobsson H."/>
            <person name="Thorell K."/>
            <person name="Jaen-Luchoro D."/>
            <person name="Gonzales-Siles L."/>
            <person name="Karlsson R."/>
            <person name="Yazdan S."/>
            <person name="Boulund F."/>
            <person name="Johnning A."/>
            <person name="Engstrand L."/>
            <person name="Kristiansson E."/>
            <person name="Moore E."/>
        </authorList>
    </citation>
    <scope>NUCLEOTIDE SEQUENCE [LARGE SCALE GENOMIC DNA]</scope>
    <source>
        <strain evidence="3">CCUG 4441</strain>
    </source>
</reference>
<organism evidence="2 3">
    <name type="scientific">Moraxella lacunata</name>
    <dbReference type="NCBI Taxonomy" id="477"/>
    <lineage>
        <taxon>Bacteria</taxon>
        <taxon>Pseudomonadati</taxon>
        <taxon>Pseudomonadota</taxon>
        <taxon>Gammaproteobacteria</taxon>
        <taxon>Moraxellales</taxon>
        <taxon>Moraxellaceae</taxon>
        <taxon>Moraxella</taxon>
    </lineage>
</organism>
<evidence type="ECO:0000313" key="2">
    <source>
        <dbReference type="EMBL" id="OPH38276.1"/>
    </source>
</evidence>
<name>A0A1V4H1M1_MORLA</name>
<sequence>MNKMTHASDFITSKMSRDVDNNVIVSHTNIGMAEQGFTLIELMIILIIIAIIASIALPSYQAQIRKNKIERTQSQLLNIALTADKWRASRLTFTGFGLDFTADQYYQYHLQNNGHEWAVLAKPIDVKAGLPVIGITSYGLRCTANVAVAVQSPAALLSDKNCGTDSSSW</sequence>
<dbReference type="Gene3D" id="3.30.700.10">
    <property type="entry name" value="Glycoprotein, Type 4 Pilin"/>
    <property type="match status" value="1"/>
</dbReference>
<dbReference type="Proteomes" id="UP000191025">
    <property type="component" value="Unassembled WGS sequence"/>
</dbReference>
<evidence type="ECO:0000256" key="1">
    <source>
        <dbReference type="SAM" id="Phobius"/>
    </source>
</evidence>
<dbReference type="InterPro" id="IPR012902">
    <property type="entry name" value="N_methyl_site"/>
</dbReference>
<dbReference type="NCBIfam" id="TIGR02532">
    <property type="entry name" value="IV_pilin_GFxxxE"/>
    <property type="match status" value="1"/>
</dbReference>
<comment type="caution">
    <text evidence="2">The sequence shown here is derived from an EMBL/GenBank/DDBJ whole genome shotgun (WGS) entry which is preliminary data.</text>
</comment>
<keyword evidence="1" id="KW-0812">Transmembrane</keyword>
<accession>A0A1V4H1M1</accession>
<dbReference type="AlphaFoldDB" id="A0A1V4H1M1"/>
<dbReference type="Pfam" id="PF07963">
    <property type="entry name" value="N_methyl"/>
    <property type="match status" value="1"/>
</dbReference>
<dbReference type="PROSITE" id="PS00409">
    <property type="entry name" value="PROKAR_NTER_METHYL"/>
    <property type="match status" value="1"/>
</dbReference>
<dbReference type="EMBL" id="MXAN01000019">
    <property type="protein sequence ID" value="OPH38276.1"/>
    <property type="molecule type" value="Genomic_DNA"/>
</dbReference>
<evidence type="ECO:0000313" key="3">
    <source>
        <dbReference type="Proteomes" id="UP000191025"/>
    </source>
</evidence>
<gene>
    <name evidence="2" type="ORF">B5J94_03825</name>
</gene>
<evidence type="ECO:0008006" key="4">
    <source>
        <dbReference type="Google" id="ProtNLM"/>
    </source>
</evidence>
<protein>
    <recommendedName>
        <fullName evidence="4">Pilin</fullName>
    </recommendedName>
</protein>
<feature type="transmembrane region" description="Helical" evidence="1">
    <location>
        <begin position="36"/>
        <end position="57"/>
    </location>
</feature>
<dbReference type="InterPro" id="IPR045584">
    <property type="entry name" value="Pilin-like"/>
</dbReference>
<keyword evidence="1" id="KW-1133">Transmembrane helix</keyword>